<dbReference type="GO" id="GO:0016491">
    <property type="term" value="F:oxidoreductase activity"/>
    <property type="evidence" value="ECO:0007669"/>
    <property type="project" value="UniProtKB-KW"/>
</dbReference>
<protein>
    <submittedName>
        <fullName evidence="4">Saccharopine dehydrogenase</fullName>
    </submittedName>
</protein>
<feature type="domain" description="Saccharopine dehydrogenase-like C-terminal" evidence="3">
    <location>
        <begin position="120"/>
        <end position="366"/>
    </location>
</feature>
<keyword evidence="1" id="KW-0560">Oxidoreductase</keyword>
<dbReference type="InterPro" id="IPR005097">
    <property type="entry name" value="Sacchrp_dh_NADP-bd"/>
</dbReference>
<dbReference type="EMBL" id="DF820466">
    <property type="protein sequence ID" value="GAK57718.1"/>
    <property type="molecule type" value="Genomic_DNA"/>
</dbReference>
<dbReference type="Pfam" id="PF03435">
    <property type="entry name" value="Sacchrp_dh_NADP"/>
    <property type="match status" value="1"/>
</dbReference>
<dbReference type="STRING" id="1499967.U27_04685"/>
<dbReference type="HOGENOM" id="CLU_032858_3_0_0"/>
<sequence>MSNIVVLGAGMVGSAIAIDLCREYKVILSDLNQQRLEVLKAQHPLQVKAADLSEKATIQKIIKDAELVIGAVPGFMGFEMLKTCIEAGKNVVDISFFDEDPFQLEDLAQKHEVIVLTDCGVAPGMDNIILGYHNALMEVQAFECYVGGLPVKRSWPYEYKAPFSPIDVVEEYTRPARVVEGGKIVTKPAMSDAEYIEIDPIGTLEAFNTDGLRTLVKTMTVPNMKEKTLRYPGHIEYMRVLRETGLFDKEPIEVKGVKIRPLDVTTALLFPMWKLGPEEDEFTVMHINVVGMENGQRKTYTYHMFDKYDADTKTSSMARTTGYTCTAAARLVLNGDFTRKGINPPEYLGANANCFQKLLGYLEERNIRYLVSEHVNDGQ</sequence>
<dbReference type="InterPro" id="IPR051168">
    <property type="entry name" value="AASS"/>
</dbReference>
<evidence type="ECO:0000259" key="2">
    <source>
        <dbReference type="Pfam" id="PF03435"/>
    </source>
</evidence>
<dbReference type="InterPro" id="IPR032095">
    <property type="entry name" value="Sacchrp_dh-like_C"/>
</dbReference>
<name>A0A081BZG3_VECG1</name>
<dbReference type="PANTHER" id="PTHR11133">
    <property type="entry name" value="SACCHAROPINE DEHYDROGENASE"/>
    <property type="match status" value="1"/>
</dbReference>
<dbReference type="SUPFAM" id="SSF55347">
    <property type="entry name" value="Glyceraldehyde-3-phosphate dehydrogenase-like, C-terminal domain"/>
    <property type="match status" value="1"/>
</dbReference>
<reference evidence="4" key="1">
    <citation type="journal article" date="2015" name="PeerJ">
        <title>First genomic representation of candidate bacterial phylum KSB3 points to enhanced environmental sensing as a trigger of wastewater bulking.</title>
        <authorList>
            <person name="Sekiguchi Y."/>
            <person name="Ohashi A."/>
            <person name="Parks D.H."/>
            <person name="Yamauchi T."/>
            <person name="Tyson G.W."/>
            <person name="Hugenholtz P."/>
        </authorList>
    </citation>
    <scope>NUCLEOTIDE SEQUENCE [LARGE SCALE GENOMIC DNA]</scope>
</reference>
<dbReference type="eggNOG" id="COG1748">
    <property type="taxonomic scope" value="Bacteria"/>
</dbReference>
<accession>A0A081BZG3</accession>
<dbReference type="SUPFAM" id="SSF51735">
    <property type="entry name" value="NAD(P)-binding Rossmann-fold domains"/>
    <property type="match status" value="1"/>
</dbReference>
<evidence type="ECO:0000259" key="3">
    <source>
        <dbReference type="Pfam" id="PF16653"/>
    </source>
</evidence>
<dbReference type="AlphaFoldDB" id="A0A081BZG3"/>
<feature type="domain" description="Saccharopine dehydrogenase NADP binding" evidence="2">
    <location>
        <begin position="4"/>
        <end position="115"/>
    </location>
</feature>
<dbReference type="PANTHER" id="PTHR11133:SF22">
    <property type="entry name" value="ALPHA-AMINOADIPIC SEMIALDEHYDE SYNTHASE, MITOCHONDRIAL"/>
    <property type="match status" value="1"/>
</dbReference>
<dbReference type="InterPro" id="IPR036291">
    <property type="entry name" value="NAD(P)-bd_dom_sf"/>
</dbReference>
<proteinExistence type="predicted"/>
<dbReference type="Pfam" id="PF16653">
    <property type="entry name" value="Sacchrp_dh_C"/>
    <property type="match status" value="1"/>
</dbReference>
<evidence type="ECO:0000313" key="4">
    <source>
        <dbReference type="EMBL" id="GAK57718.1"/>
    </source>
</evidence>
<evidence type="ECO:0000313" key="5">
    <source>
        <dbReference type="Proteomes" id="UP000030661"/>
    </source>
</evidence>
<gene>
    <name evidence="4" type="ORF">U27_04685</name>
</gene>
<keyword evidence="5" id="KW-1185">Reference proteome</keyword>
<organism evidence="4">
    <name type="scientific">Vecturithrix granuli</name>
    <dbReference type="NCBI Taxonomy" id="1499967"/>
    <lineage>
        <taxon>Bacteria</taxon>
        <taxon>Candidatus Moduliflexota</taxon>
        <taxon>Candidatus Vecturitrichia</taxon>
        <taxon>Candidatus Vecturitrichales</taxon>
        <taxon>Candidatus Vecturitrichaceae</taxon>
        <taxon>Candidatus Vecturithrix</taxon>
    </lineage>
</organism>
<dbReference type="Proteomes" id="UP000030661">
    <property type="component" value="Unassembled WGS sequence"/>
</dbReference>
<dbReference type="Gene3D" id="3.40.50.720">
    <property type="entry name" value="NAD(P)-binding Rossmann-like Domain"/>
    <property type="match status" value="1"/>
</dbReference>
<dbReference type="Gene3D" id="3.30.360.10">
    <property type="entry name" value="Dihydrodipicolinate Reductase, domain 2"/>
    <property type="match status" value="1"/>
</dbReference>
<evidence type="ECO:0000256" key="1">
    <source>
        <dbReference type="ARBA" id="ARBA00023002"/>
    </source>
</evidence>